<dbReference type="EMBL" id="JAOYFB010000003">
    <property type="protein sequence ID" value="KAK4012255.1"/>
    <property type="molecule type" value="Genomic_DNA"/>
</dbReference>
<keyword evidence="2" id="KW-1185">Reference proteome</keyword>
<evidence type="ECO:0000313" key="1">
    <source>
        <dbReference type="EMBL" id="KAK4012255.1"/>
    </source>
</evidence>
<organism evidence="1 2">
    <name type="scientific">Daphnia magna</name>
    <dbReference type="NCBI Taxonomy" id="35525"/>
    <lineage>
        <taxon>Eukaryota</taxon>
        <taxon>Metazoa</taxon>
        <taxon>Ecdysozoa</taxon>
        <taxon>Arthropoda</taxon>
        <taxon>Crustacea</taxon>
        <taxon>Branchiopoda</taxon>
        <taxon>Diplostraca</taxon>
        <taxon>Cladocera</taxon>
        <taxon>Anomopoda</taxon>
        <taxon>Daphniidae</taxon>
        <taxon>Daphnia</taxon>
    </lineage>
</organism>
<sequence length="71" mass="7785">MAVYLRAKSEPRIGKGLLALKKISTYSGAALVSGALLWIAYEEHRRMSSVHALTSATAKIRSKEDLVDQLL</sequence>
<accession>A0ABQ9ZH46</accession>
<reference evidence="1 2" key="1">
    <citation type="journal article" date="2023" name="Nucleic Acids Res.">
        <title>The hologenome of Daphnia magna reveals possible DNA methylation and microbiome-mediated evolution of the host genome.</title>
        <authorList>
            <person name="Chaturvedi A."/>
            <person name="Li X."/>
            <person name="Dhandapani V."/>
            <person name="Marshall H."/>
            <person name="Kissane S."/>
            <person name="Cuenca-Cambronero M."/>
            <person name="Asole G."/>
            <person name="Calvet F."/>
            <person name="Ruiz-Romero M."/>
            <person name="Marangio P."/>
            <person name="Guigo R."/>
            <person name="Rago D."/>
            <person name="Mirbahai L."/>
            <person name="Eastwood N."/>
            <person name="Colbourne J.K."/>
            <person name="Zhou J."/>
            <person name="Mallon E."/>
            <person name="Orsini L."/>
        </authorList>
    </citation>
    <scope>NUCLEOTIDE SEQUENCE [LARGE SCALE GENOMIC DNA]</scope>
    <source>
        <strain evidence="1">LRV0_1</strain>
    </source>
</reference>
<proteinExistence type="predicted"/>
<name>A0ABQ9ZH46_9CRUS</name>
<comment type="caution">
    <text evidence="1">The sequence shown here is derived from an EMBL/GenBank/DDBJ whole genome shotgun (WGS) entry which is preliminary data.</text>
</comment>
<evidence type="ECO:0000313" key="2">
    <source>
        <dbReference type="Proteomes" id="UP001234178"/>
    </source>
</evidence>
<protein>
    <submittedName>
        <fullName evidence="1">Uncharacterized protein</fullName>
    </submittedName>
</protein>
<dbReference type="Proteomes" id="UP001234178">
    <property type="component" value="Unassembled WGS sequence"/>
</dbReference>
<gene>
    <name evidence="1" type="ORF">OUZ56_021356</name>
</gene>